<dbReference type="InterPro" id="IPR017871">
    <property type="entry name" value="ABC_transporter-like_CS"/>
</dbReference>
<dbReference type="PANTHER" id="PTHR42794:SF2">
    <property type="entry name" value="ABC TRANSPORTER ATP-BINDING PROTEIN"/>
    <property type="match status" value="1"/>
</dbReference>
<evidence type="ECO:0000259" key="3">
    <source>
        <dbReference type="PROSITE" id="PS50893"/>
    </source>
</evidence>
<protein>
    <submittedName>
        <fullName evidence="4">ABC transporter ATP-binding protein</fullName>
    </submittedName>
</protein>
<dbReference type="SMART" id="SM00382">
    <property type="entry name" value="AAA"/>
    <property type="match status" value="1"/>
</dbReference>
<evidence type="ECO:0000256" key="1">
    <source>
        <dbReference type="ARBA" id="ARBA00022741"/>
    </source>
</evidence>
<comment type="caution">
    <text evidence="4">The sequence shown here is derived from an EMBL/GenBank/DDBJ whole genome shotgun (WGS) entry which is preliminary data.</text>
</comment>
<evidence type="ECO:0000256" key="2">
    <source>
        <dbReference type="ARBA" id="ARBA00022840"/>
    </source>
</evidence>
<feature type="domain" description="ABC transporter" evidence="3">
    <location>
        <begin position="5"/>
        <end position="242"/>
    </location>
</feature>
<keyword evidence="1" id="KW-0547">Nucleotide-binding</keyword>
<name>A0ABY3MTK4_9GAMM</name>
<evidence type="ECO:0000313" key="5">
    <source>
        <dbReference type="Proteomes" id="UP000815846"/>
    </source>
</evidence>
<dbReference type="RefSeq" id="WP_101342953.1">
    <property type="nucleotide sequence ID" value="NZ_PJAI02000026.1"/>
</dbReference>
<sequence>MSTLINITSLSWKIQQKNILHNISFNVRKGEVIGIIGPNGAGKTSLLRCLTNQANILANSNISGSVQLKNRDLKQYSAKEIAQHFALVMQKNDSIFALSVQDVMNMGLLPHKSFFALDNDHDKAQIALALDKVGLRHELHSHFNQLSGGEQQRVLIARALVQASQILILDEPTNHLDVYYQHQVLQLVSKLHITVIMTVHDFNLASLYCQRLLLLNKGELISDGTPEEVLAPKQLSKIFGLPCQQNIDAITGATQVSFYLEENRLEENRLEENGLVENKIIDDKLAAPIDTQCASGSLSE</sequence>
<dbReference type="CDD" id="cd03214">
    <property type="entry name" value="ABC_Iron-Siderophores_B12_Hemin"/>
    <property type="match status" value="1"/>
</dbReference>
<dbReference type="EMBL" id="PJAI02000026">
    <property type="protein sequence ID" value="TYK64417.1"/>
    <property type="molecule type" value="Genomic_DNA"/>
</dbReference>
<accession>A0ABY3MTK4</accession>
<dbReference type="PROSITE" id="PS00211">
    <property type="entry name" value="ABC_TRANSPORTER_1"/>
    <property type="match status" value="1"/>
</dbReference>
<evidence type="ECO:0000313" key="4">
    <source>
        <dbReference type="EMBL" id="TYK64417.1"/>
    </source>
</evidence>
<dbReference type="InterPro" id="IPR003593">
    <property type="entry name" value="AAA+_ATPase"/>
</dbReference>
<dbReference type="PROSITE" id="PS50893">
    <property type="entry name" value="ABC_TRANSPORTER_2"/>
    <property type="match status" value="1"/>
</dbReference>
<dbReference type="Gene3D" id="3.40.50.300">
    <property type="entry name" value="P-loop containing nucleotide triphosphate hydrolases"/>
    <property type="match status" value="1"/>
</dbReference>
<keyword evidence="2 4" id="KW-0067">ATP-binding</keyword>
<proteinExistence type="predicted"/>
<organism evidence="4 5">
    <name type="scientific">Colwellia echini</name>
    <dbReference type="NCBI Taxonomy" id="1982103"/>
    <lineage>
        <taxon>Bacteria</taxon>
        <taxon>Pseudomonadati</taxon>
        <taxon>Pseudomonadota</taxon>
        <taxon>Gammaproteobacteria</taxon>
        <taxon>Alteromonadales</taxon>
        <taxon>Colwelliaceae</taxon>
        <taxon>Colwellia</taxon>
    </lineage>
</organism>
<gene>
    <name evidence="4" type="ORF">CWS31_015725</name>
</gene>
<dbReference type="GO" id="GO:0005524">
    <property type="term" value="F:ATP binding"/>
    <property type="evidence" value="ECO:0007669"/>
    <property type="project" value="UniProtKB-KW"/>
</dbReference>
<dbReference type="InterPro" id="IPR027417">
    <property type="entry name" value="P-loop_NTPase"/>
</dbReference>
<dbReference type="SUPFAM" id="SSF52540">
    <property type="entry name" value="P-loop containing nucleoside triphosphate hydrolases"/>
    <property type="match status" value="1"/>
</dbReference>
<dbReference type="Pfam" id="PF00005">
    <property type="entry name" value="ABC_tran"/>
    <property type="match status" value="1"/>
</dbReference>
<dbReference type="Proteomes" id="UP000815846">
    <property type="component" value="Unassembled WGS sequence"/>
</dbReference>
<dbReference type="InterPro" id="IPR003439">
    <property type="entry name" value="ABC_transporter-like_ATP-bd"/>
</dbReference>
<dbReference type="PANTHER" id="PTHR42794">
    <property type="entry name" value="HEMIN IMPORT ATP-BINDING PROTEIN HMUV"/>
    <property type="match status" value="1"/>
</dbReference>
<reference evidence="4 5" key="1">
    <citation type="submission" date="2019-08" db="EMBL/GenBank/DDBJ databases">
        <title>Microbe sample from Colwellia echini.</title>
        <authorList>
            <person name="Christiansen L."/>
            <person name="Pathiraja D."/>
            <person name="Schultz-Johansen M."/>
            <person name="Choi I.-G."/>
            <person name="Stougaard P."/>
        </authorList>
    </citation>
    <scope>NUCLEOTIDE SEQUENCE [LARGE SCALE GENOMIC DNA]</scope>
    <source>
        <strain evidence="4 5">A3</strain>
    </source>
</reference>
<keyword evidence="5" id="KW-1185">Reference proteome</keyword>